<feature type="domain" description="Response regulatory" evidence="23">
    <location>
        <begin position="1000"/>
        <end position="1110"/>
    </location>
</feature>
<feature type="coiled-coil region" evidence="20">
    <location>
        <begin position="717"/>
        <end position="744"/>
    </location>
</feature>
<dbReference type="GO" id="GO:0005524">
    <property type="term" value="F:ATP binding"/>
    <property type="evidence" value="ECO:0007669"/>
    <property type="project" value="UniProtKB-KW"/>
</dbReference>
<dbReference type="Pfam" id="PF00072">
    <property type="entry name" value="Response_reg"/>
    <property type="match status" value="1"/>
</dbReference>
<sequence>MSQQFKPAILLLVVAGYLGNYFSLPLFFGVDFLFGSIAVLMVVYFYGQLWGTLAAIIVSSYTYILWNHPYAIVIFTCESLFVSYLLGRKSNNLLLLDGIYWIFIGIPLVWLFYGEILHVSTTQVWLISLKQSINGICNALVASLIITYLPIDKIVGRRSLDNRLSLQQTIFNLLVTFVLLPALIVTVFNSQQLLQTIETQIRTELKSTSSFLVTNMKFWYQQHLHGIEELAKTAARSPLGNSPSPALNIPSGTLQNNTELIRRTLPSFLQVYVADTSGRIVASQPSINEDGKSIIGSKFDDDKKVILETIAVSLQPILTDVHLDEASTVPHVGIIVPVRTDKEFRGIVYGSLQLEHIAELLRSSIQKDPIRESGLQATLLDGDARVIASTQSDLPIMTKFNLNQVGSIRSVDGEISQWLPDDPGIPAMVRWRKSFYFQKIPIDNGLPWTFVVQVPTAPYIEYLESLYIKTLAAMLILALLALGVAVILSRRLVNPLLQLAKFTANLPEKVETLHGTSIRSNDKFVDWPQSNVREIHSLASNFQLMVAALNQKFQEIQGVNENLEKRVQERTRELSKINKELAGEIRQRQGIESTLREREERYELAISGTNDGIWDWNLDTKEVYYSPTWMRIIGYADDPLPQTLTSWSDHIHPDDIDLAVNDINNHLDGSTILYESIHRIKHHNGHYIWIAAKGRCIRDRKGQAYRLVGTITDITDKKLSEEQLKAAKEEAESANRTKSEFLATMSHEIRTPMNAVIGMTGLLLDTNLSLQQRDFVETIRNSGETLLTIINDILDFSKIEAGKLELEEHPFDLRTAIEDSLDLVATRAGAKGIELAYIMAEETPQTIVGDVTRLRQILVNLLSNAVKFTETGEVVVFVQEVRGKGLEQGLEGSPQPLVPCLEYEIQFSVKDTGIGIPQNRMDSLFQPFSQVDASTTRQYGGTGLGLAISKRLTELMGGRMWLESQVGVGSTFYFTATVTSVPNSSLMENPVYHQMLADKRLLLVAGNPINRQVLTLQAQSFGMVIQAAQTVEEAVTWLEEGQKFEAIVLESKILASNIVSHPNCQNLPLIMVTSIGHINPTDENLGVNVTAYLTKPIKQSQFYNILISIFVNPALIVDKANLYSSEFDSQFAQQIPLKILLAEDNVVNQKVAINILQRLGYRVDVVANGLEVLEALHRQPYNVVLMDVQMPEMDGLTATSYICQEWSMSSRPRIIAMTANAMAGDRERCLAAGMDDYISKPIRVEAIKVALSKCQPQPTISVEEGITKDEICQPIAESALPPINLTELKEMAGEGSDDFIIEIVNSYLQDTPQLLRSLQQGIDEGNRELFKRSAHSLKSSSALVGAHTLSEIAKELEFLDYAGTTVEVLSLLSQATKEFQRVDEALQLECQALGV</sequence>
<dbReference type="PROSITE" id="PS50894">
    <property type="entry name" value="HPT"/>
    <property type="match status" value="1"/>
</dbReference>
<comment type="catalytic activity">
    <reaction evidence="1">
        <text>ATP + protein L-histidine = ADP + protein N-phospho-L-histidine.</text>
        <dbReference type="EC" id="2.7.13.3"/>
    </reaction>
</comment>
<dbReference type="CDD" id="cd17546">
    <property type="entry name" value="REC_hyHK_CKI1_RcsC-like"/>
    <property type="match status" value="1"/>
</dbReference>
<dbReference type="InterPro" id="IPR001789">
    <property type="entry name" value="Sig_transdc_resp-reg_receiver"/>
</dbReference>
<dbReference type="Gene3D" id="1.20.120.160">
    <property type="entry name" value="HPT domain"/>
    <property type="match status" value="1"/>
</dbReference>
<feature type="coiled-coil region" evidence="20">
    <location>
        <begin position="546"/>
        <end position="580"/>
    </location>
</feature>
<evidence type="ECO:0000256" key="2">
    <source>
        <dbReference type="ARBA" id="ARBA00004651"/>
    </source>
</evidence>
<dbReference type="InterPro" id="IPR005467">
    <property type="entry name" value="His_kinase_dom"/>
</dbReference>
<protein>
    <recommendedName>
        <fullName evidence="17">Circadian input-output histidine kinase CikA</fullName>
        <ecNumber evidence="4">2.7.13.3</ecNumber>
    </recommendedName>
    <alternativeName>
        <fullName evidence="16">Sensory/regulatory protein RpfC</fullName>
    </alternativeName>
</protein>
<evidence type="ECO:0000259" key="26">
    <source>
        <dbReference type="PROSITE" id="PS50894"/>
    </source>
</evidence>
<gene>
    <name evidence="27" type="ORF">NJ959_09515</name>
</gene>
<dbReference type="EMBL" id="JAMZMM010000069">
    <property type="protein sequence ID" value="MCP2728705.1"/>
    <property type="molecule type" value="Genomic_DNA"/>
</dbReference>
<feature type="transmembrane region" description="Helical" evidence="21">
    <location>
        <begin position="70"/>
        <end position="87"/>
    </location>
</feature>
<keyword evidence="12 21" id="KW-1133">Transmembrane helix</keyword>
<dbReference type="InterPro" id="IPR003594">
    <property type="entry name" value="HATPase_dom"/>
</dbReference>
<evidence type="ECO:0000256" key="9">
    <source>
        <dbReference type="ARBA" id="ARBA00022741"/>
    </source>
</evidence>
<dbReference type="PROSITE" id="PS50110">
    <property type="entry name" value="RESPONSE_REGULATORY"/>
    <property type="match status" value="2"/>
</dbReference>
<proteinExistence type="inferred from homology"/>
<evidence type="ECO:0000256" key="7">
    <source>
        <dbReference type="ARBA" id="ARBA00022679"/>
    </source>
</evidence>
<dbReference type="InterPro" id="IPR036097">
    <property type="entry name" value="HisK_dim/P_sf"/>
</dbReference>
<dbReference type="CDD" id="cd00082">
    <property type="entry name" value="HisKA"/>
    <property type="match status" value="1"/>
</dbReference>
<evidence type="ECO:0000256" key="14">
    <source>
        <dbReference type="ARBA" id="ARBA00023136"/>
    </source>
</evidence>
<dbReference type="InterPro" id="IPR004358">
    <property type="entry name" value="Sig_transdc_His_kin-like_C"/>
</dbReference>
<evidence type="ECO:0000259" key="24">
    <source>
        <dbReference type="PROSITE" id="PS50112"/>
    </source>
</evidence>
<evidence type="ECO:0000256" key="21">
    <source>
        <dbReference type="SAM" id="Phobius"/>
    </source>
</evidence>
<evidence type="ECO:0000256" key="3">
    <source>
        <dbReference type="ARBA" id="ARBA00006402"/>
    </source>
</evidence>
<dbReference type="SMART" id="SM00448">
    <property type="entry name" value="REC"/>
    <property type="match status" value="2"/>
</dbReference>
<dbReference type="SMART" id="SM00073">
    <property type="entry name" value="HPT"/>
    <property type="match status" value="1"/>
</dbReference>
<dbReference type="EC" id="2.7.13.3" evidence="4"/>
<dbReference type="GO" id="GO:0005886">
    <property type="term" value="C:plasma membrane"/>
    <property type="evidence" value="ECO:0007669"/>
    <property type="project" value="UniProtKB-SubCell"/>
</dbReference>
<keyword evidence="13" id="KW-0902">Two-component regulatory system</keyword>
<evidence type="ECO:0000256" key="19">
    <source>
        <dbReference type="PROSITE-ProRule" id="PRU00169"/>
    </source>
</evidence>
<dbReference type="InterPro" id="IPR035965">
    <property type="entry name" value="PAS-like_dom_sf"/>
</dbReference>
<dbReference type="SUPFAM" id="SSF55785">
    <property type="entry name" value="PYP-like sensor domain (PAS domain)"/>
    <property type="match status" value="1"/>
</dbReference>
<dbReference type="Gene3D" id="3.30.450.20">
    <property type="entry name" value="PAS domain"/>
    <property type="match status" value="2"/>
</dbReference>
<dbReference type="InterPro" id="IPR008207">
    <property type="entry name" value="Sig_transdc_His_kin_Hpt_dom"/>
</dbReference>
<dbReference type="GO" id="GO:0000155">
    <property type="term" value="F:phosphorelay sensor kinase activity"/>
    <property type="evidence" value="ECO:0007669"/>
    <property type="project" value="InterPro"/>
</dbReference>
<evidence type="ECO:0000256" key="15">
    <source>
        <dbReference type="ARBA" id="ARBA00064003"/>
    </source>
</evidence>
<dbReference type="Pfam" id="PF01627">
    <property type="entry name" value="Hpt"/>
    <property type="match status" value="1"/>
</dbReference>
<dbReference type="PROSITE" id="PS50112">
    <property type="entry name" value="PAS"/>
    <property type="match status" value="1"/>
</dbReference>
<dbReference type="CDD" id="cd00130">
    <property type="entry name" value="PAS"/>
    <property type="match status" value="1"/>
</dbReference>
<feature type="transmembrane region" description="Helical" evidence="21">
    <location>
        <begin position="466"/>
        <end position="488"/>
    </location>
</feature>
<dbReference type="Gene3D" id="3.30.565.10">
    <property type="entry name" value="Histidine kinase-like ATPase, C-terminal domain"/>
    <property type="match status" value="1"/>
</dbReference>
<dbReference type="SMART" id="SM00387">
    <property type="entry name" value="HATPase_c"/>
    <property type="match status" value="1"/>
</dbReference>
<dbReference type="InterPro" id="IPR013655">
    <property type="entry name" value="PAS_fold_3"/>
</dbReference>
<reference evidence="27" key="1">
    <citation type="submission" date="2022-06" db="EMBL/GenBank/DDBJ databases">
        <title>New cyanobacteria of genus Symplocastrum in benthos of Lake Baikal.</title>
        <authorList>
            <person name="Sorokovikova E."/>
            <person name="Tikhonova I."/>
            <person name="Krasnopeev A."/>
            <person name="Evseev P."/>
            <person name="Gladkikh A."/>
            <person name="Belykh O."/>
        </authorList>
    </citation>
    <scope>NUCLEOTIDE SEQUENCE</scope>
    <source>
        <strain evidence="27">BBK-W-15</strain>
    </source>
</reference>
<dbReference type="PANTHER" id="PTHR45339">
    <property type="entry name" value="HYBRID SIGNAL TRANSDUCTION HISTIDINE KINASE J"/>
    <property type="match status" value="1"/>
</dbReference>
<dbReference type="SUPFAM" id="SSF55874">
    <property type="entry name" value="ATPase domain of HSP90 chaperone/DNA topoisomerase II/histidine kinase"/>
    <property type="match status" value="1"/>
</dbReference>
<evidence type="ECO:0000313" key="27">
    <source>
        <dbReference type="EMBL" id="MCP2728705.1"/>
    </source>
</evidence>
<keyword evidence="10" id="KW-0418">Kinase</keyword>
<dbReference type="SUPFAM" id="SSF47226">
    <property type="entry name" value="Histidine-containing phosphotransfer domain, HPT domain"/>
    <property type="match status" value="1"/>
</dbReference>
<feature type="transmembrane region" description="Helical" evidence="21">
    <location>
        <begin position="7"/>
        <end position="28"/>
    </location>
</feature>
<comment type="similarity">
    <text evidence="3">In the N-terminal section; belongs to the phytochrome family.</text>
</comment>
<name>A0AAE3GQ90_9CYAN</name>
<dbReference type="Pfam" id="PF08447">
    <property type="entry name" value="PAS_3"/>
    <property type="match status" value="1"/>
</dbReference>
<dbReference type="FunFam" id="3.30.565.10:FF:000010">
    <property type="entry name" value="Sensor histidine kinase RcsC"/>
    <property type="match status" value="1"/>
</dbReference>
<keyword evidence="5" id="KW-1003">Cell membrane</keyword>
<dbReference type="InterPro" id="IPR000014">
    <property type="entry name" value="PAS"/>
</dbReference>
<keyword evidence="20" id="KW-0175">Coiled coil</keyword>
<dbReference type="SMART" id="SM00086">
    <property type="entry name" value="PAC"/>
    <property type="match status" value="1"/>
</dbReference>
<comment type="subcellular location">
    <subcellularLocation>
        <location evidence="2">Cell membrane</location>
        <topology evidence="2">Multi-pass membrane protein</topology>
    </subcellularLocation>
</comment>
<dbReference type="FunFam" id="1.10.287.130:FF:000002">
    <property type="entry name" value="Two-component osmosensing histidine kinase"/>
    <property type="match status" value="1"/>
</dbReference>
<evidence type="ECO:0000256" key="17">
    <source>
        <dbReference type="ARBA" id="ARBA00074306"/>
    </source>
</evidence>
<keyword evidence="6 19" id="KW-0597">Phosphoprotein</keyword>
<dbReference type="InterPro" id="IPR011006">
    <property type="entry name" value="CheY-like_superfamily"/>
</dbReference>
<keyword evidence="7" id="KW-0808">Transferase</keyword>
<feature type="transmembrane region" description="Helical" evidence="21">
    <location>
        <begin position="132"/>
        <end position="150"/>
    </location>
</feature>
<dbReference type="Pfam" id="PF02518">
    <property type="entry name" value="HATPase_c"/>
    <property type="match status" value="1"/>
</dbReference>
<dbReference type="SUPFAM" id="SSF47384">
    <property type="entry name" value="Homodimeric domain of signal transducing histidine kinase"/>
    <property type="match status" value="1"/>
</dbReference>
<evidence type="ECO:0000313" key="28">
    <source>
        <dbReference type="Proteomes" id="UP001204953"/>
    </source>
</evidence>
<dbReference type="SMART" id="SM00091">
    <property type="entry name" value="PAS"/>
    <property type="match status" value="1"/>
</dbReference>
<feature type="domain" description="PAS" evidence="24">
    <location>
        <begin position="598"/>
        <end position="670"/>
    </location>
</feature>
<evidence type="ECO:0000256" key="4">
    <source>
        <dbReference type="ARBA" id="ARBA00012438"/>
    </source>
</evidence>
<accession>A0AAE3GQ90</accession>
<dbReference type="Gene3D" id="6.10.340.10">
    <property type="match status" value="1"/>
</dbReference>
<comment type="caution">
    <text evidence="19">Lacks conserved residue(s) required for the propagation of feature annotation.</text>
</comment>
<evidence type="ECO:0000256" key="8">
    <source>
        <dbReference type="ARBA" id="ARBA00022692"/>
    </source>
</evidence>
<evidence type="ECO:0000256" key="10">
    <source>
        <dbReference type="ARBA" id="ARBA00022777"/>
    </source>
</evidence>
<feature type="domain" description="Response regulatory" evidence="23">
    <location>
        <begin position="1138"/>
        <end position="1255"/>
    </location>
</feature>
<evidence type="ECO:0000256" key="6">
    <source>
        <dbReference type="ARBA" id="ARBA00022553"/>
    </source>
</evidence>
<keyword evidence="28" id="KW-1185">Reference proteome</keyword>
<keyword evidence="9" id="KW-0547">Nucleotide-binding</keyword>
<evidence type="ECO:0000256" key="13">
    <source>
        <dbReference type="ARBA" id="ARBA00023012"/>
    </source>
</evidence>
<feature type="transmembrane region" description="Helical" evidence="21">
    <location>
        <begin position="99"/>
        <end position="120"/>
    </location>
</feature>
<dbReference type="Gene3D" id="1.10.287.130">
    <property type="match status" value="1"/>
</dbReference>
<dbReference type="InterPro" id="IPR000700">
    <property type="entry name" value="PAS-assoc_C"/>
</dbReference>
<dbReference type="CDD" id="cd18773">
    <property type="entry name" value="PDC1_HK_sensor"/>
    <property type="match status" value="1"/>
</dbReference>
<keyword evidence="11" id="KW-0067">ATP-binding</keyword>
<feature type="domain" description="HPt" evidence="26">
    <location>
        <begin position="1296"/>
        <end position="1386"/>
    </location>
</feature>
<feature type="modified residue" description="4-aspartylphosphate" evidence="19">
    <location>
        <position position="1187"/>
    </location>
</feature>
<dbReference type="InterPro" id="IPR001610">
    <property type="entry name" value="PAC"/>
</dbReference>
<dbReference type="PROSITE" id="PS50113">
    <property type="entry name" value="PAC"/>
    <property type="match status" value="1"/>
</dbReference>
<feature type="domain" description="Histidine kinase" evidence="22">
    <location>
        <begin position="744"/>
        <end position="980"/>
    </location>
</feature>
<feature type="modified residue" description="Phosphohistidine" evidence="18">
    <location>
        <position position="1335"/>
    </location>
</feature>
<evidence type="ECO:0000259" key="23">
    <source>
        <dbReference type="PROSITE" id="PS50110"/>
    </source>
</evidence>
<keyword evidence="14 21" id="KW-0472">Membrane</keyword>
<dbReference type="PROSITE" id="PS50109">
    <property type="entry name" value="HIS_KIN"/>
    <property type="match status" value="1"/>
</dbReference>
<dbReference type="PANTHER" id="PTHR45339:SF1">
    <property type="entry name" value="HYBRID SIGNAL TRANSDUCTION HISTIDINE KINASE J"/>
    <property type="match status" value="1"/>
</dbReference>
<dbReference type="Proteomes" id="UP001204953">
    <property type="component" value="Unassembled WGS sequence"/>
</dbReference>
<evidence type="ECO:0000256" key="12">
    <source>
        <dbReference type="ARBA" id="ARBA00022989"/>
    </source>
</evidence>
<evidence type="ECO:0000259" key="22">
    <source>
        <dbReference type="PROSITE" id="PS50109"/>
    </source>
</evidence>
<dbReference type="Gene3D" id="3.40.50.2300">
    <property type="match status" value="2"/>
</dbReference>
<evidence type="ECO:0000256" key="11">
    <source>
        <dbReference type="ARBA" id="ARBA00022840"/>
    </source>
</evidence>
<dbReference type="CDD" id="cd16922">
    <property type="entry name" value="HATPase_EvgS-ArcB-TorS-like"/>
    <property type="match status" value="1"/>
</dbReference>
<evidence type="ECO:0000256" key="5">
    <source>
        <dbReference type="ARBA" id="ARBA00022475"/>
    </source>
</evidence>
<evidence type="ECO:0000256" key="18">
    <source>
        <dbReference type="PROSITE-ProRule" id="PRU00110"/>
    </source>
</evidence>
<comment type="caution">
    <text evidence="27">The sequence shown here is derived from an EMBL/GenBank/DDBJ whole genome shotgun (WGS) entry which is preliminary data.</text>
</comment>
<evidence type="ECO:0000259" key="25">
    <source>
        <dbReference type="PROSITE" id="PS50113"/>
    </source>
</evidence>
<evidence type="ECO:0000256" key="20">
    <source>
        <dbReference type="SAM" id="Coils"/>
    </source>
</evidence>
<dbReference type="InterPro" id="IPR003661">
    <property type="entry name" value="HisK_dim/P_dom"/>
</dbReference>
<evidence type="ECO:0000256" key="1">
    <source>
        <dbReference type="ARBA" id="ARBA00000085"/>
    </source>
</evidence>
<dbReference type="InterPro" id="IPR036641">
    <property type="entry name" value="HPT_dom_sf"/>
</dbReference>
<keyword evidence="8 21" id="KW-0812">Transmembrane</keyword>
<comment type="subunit">
    <text evidence="15">At low DSF concentrations, interacts with RpfF.</text>
</comment>
<organism evidence="27 28">
    <name type="scientific">Limnofasciculus baicalensis BBK-W-15</name>
    <dbReference type="NCBI Taxonomy" id="2699891"/>
    <lineage>
        <taxon>Bacteria</taxon>
        <taxon>Bacillati</taxon>
        <taxon>Cyanobacteriota</taxon>
        <taxon>Cyanophyceae</taxon>
        <taxon>Coleofasciculales</taxon>
        <taxon>Coleofasciculaceae</taxon>
        <taxon>Limnofasciculus</taxon>
        <taxon>Limnofasciculus baicalensis</taxon>
    </lineage>
</organism>
<dbReference type="SUPFAM" id="SSF52172">
    <property type="entry name" value="CheY-like"/>
    <property type="match status" value="2"/>
</dbReference>
<dbReference type="NCBIfam" id="TIGR00229">
    <property type="entry name" value="sensory_box"/>
    <property type="match status" value="1"/>
</dbReference>
<dbReference type="InterPro" id="IPR036890">
    <property type="entry name" value="HATPase_C_sf"/>
</dbReference>
<dbReference type="CDD" id="cd00088">
    <property type="entry name" value="HPT"/>
    <property type="match status" value="1"/>
</dbReference>
<feature type="transmembrane region" description="Helical" evidence="21">
    <location>
        <begin position="170"/>
        <end position="188"/>
    </location>
</feature>
<dbReference type="PRINTS" id="PR00344">
    <property type="entry name" value="BCTRLSENSOR"/>
</dbReference>
<feature type="transmembrane region" description="Helical" evidence="21">
    <location>
        <begin position="34"/>
        <end position="58"/>
    </location>
</feature>
<dbReference type="Pfam" id="PF00512">
    <property type="entry name" value="HisKA"/>
    <property type="match status" value="1"/>
</dbReference>
<evidence type="ECO:0000256" key="16">
    <source>
        <dbReference type="ARBA" id="ARBA00068150"/>
    </source>
</evidence>
<feature type="domain" description="PAC" evidence="25">
    <location>
        <begin position="674"/>
        <end position="726"/>
    </location>
</feature>
<dbReference type="SMART" id="SM00388">
    <property type="entry name" value="HisKA"/>
    <property type="match status" value="1"/>
</dbReference>